<accession>A0A0C9M9X6</accession>
<reference evidence="1" key="1">
    <citation type="submission" date="2014-09" db="EMBL/GenBank/DDBJ databases">
        <title>Draft genome sequence of an oleaginous Mucoromycotina fungus Mucor ambiguus NBRC6742.</title>
        <authorList>
            <person name="Takeda I."/>
            <person name="Yamane N."/>
            <person name="Morita T."/>
            <person name="Tamano K."/>
            <person name="Machida M."/>
            <person name="Baker S."/>
            <person name="Koike H."/>
        </authorList>
    </citation>
    <scope>NUCLEOTIDE SEQUENCE</scope>
    <source>
        <strain evidence="1">NBRC 6742</strain>
    </source>
</reference>
<sequence>MPKDENHIASFANVLAAVLSLRRLVYLNYGKLNTILVAKYAHQSDTTHFSIDNESNFRFDSTEGLQQEILATDGDEFNDAVVGESSISSDTASLQTNNIHYTPICE</sequence>
<dbReference type="OrthoDB" id="2247269at2759"/>
<gene>
    <name evidence="1" type="ORF">MAM1_0056c03624</name>
</gene>
<evidence type="ECO:0000313" key="1">
    <source>
        <dbReference type="EMBL" id="GAN04164.1"/>
    </source>
</evidence>
<proteinExistence type="predicted"/>
<dbReference type="AlphaFoldDB" id="A0A0C9M9X6"/>
<name>A0A0C9M9X6_9FUNG</name>
<evidence type="ECO:0000313" key="2">
    <source>
        <dbReference type="Proteomes" id="UP000053815"/>
    </source>
</evidence>
<dbReference type="EMBL" id="DF836345">
    <property type="protein sequence ID" value="GAN04164.1"/>
    <property type="molecule type" value="Genomic_DNA"/>
</dbReference>
<organism evidence="1">
    <name type="scientific">Mucor ambiguus</name>
    <dbReference type="NCBI Taxonomy" id="91626"/>
    <lineage>
        <taxon>Eukaryota</taxon>
        <taxon>Fungi</taxon>
        <taxon>Fungi incertae sedis</taxon>
        <taxon>Mucoromycota</taxon>
        <taxon>Mucoromycotina</taxon>
        <taxon>Mucoromycetes</taxon>
        <taxon>Mucorales</taxon>
        <taxon>Mucorineae</taxon>
        <taxon>Mucoraceae</taxon>
        <taxon>Mucor</taxon>
    </lineage>
</organism>
<protein>
    <submittedName>
        <fullName evidence="1">Uncharacterized protein</fullName>
    </submittedName>
</protein>
<dbReference type="Proteomes" id="UP000053815">
    <property type="component" value="Unassembled WGS sequence"/>
</dbReference>
<keyword evidence="2" id="KW-1185">Reference proteome</keyword>